<dbReference type="PANTHER" id="PTHR30579:SF7">
    <property type="entry name" value="HTH-TYPE TRANSCRIPTIONAL REGULATOR LRHA-RELATED"/>
    <property type="match status" value="1"/>
</dbReference>
<dbReference type="SUPFAM" id="SSF53850">
    <property type="entry name" value="Periplasmic binding protein-like II"/>
    <property type="match status" value="1"/>
</dbReference>
<proteinExistence type="inferred from homology"/>
<evidence type="ECO:0000313" key="7">
    <source>
        <dbReference type="Proteomes" id="UP000195221"/>
    </source>
</evidence>
<dbReference type="InterPro" id="IPR036388">
    <property type="entry name" value="WH-like_DNA-bd_sf"/>
</dbReference>
<dbReference type="Pfam" id="PF03466">
    <property type="entry name" value="LysR_substrate"/>
    <property type="match status" value="1"/>
</dbReference>
<keyword evidence="2" id="KW-0805">Transcription regulation</keyword>
<dbReference type="FunFam" id="1.10.10.10:FF:000001">
    <property type="entry name" value="LysR family transcriptional regulator"/>
    <property type="match status" value="1"/>
</dbReference>
<dbReference type="SUPFAM" id="SSF46785">
    <property type="entry name" value="Winged helix' DNA-binding domain"/>
    <property type="match status" value="1"/>
</dbReference>
<dbReference type="GO" id="GO:0003700">
    <property type="term" value="F:DNA-binding transcription factor activity"/>
    <property type="evidence" value="ECO:0007669"/>
    <property type="project" value="InterPro"/>
</dbReference>
<dbReference type="Pfam" id="PF00126">
    <property type="entry name" value="HTH_1"/>
    <property type="match status" value="1"/>
</dbReference>
<comment type="caution">
    <text evidence="6">The sequence shown here is derived from an EMBL/GenBank/DDBJ whole genome shotgun (WGS) entry which is preliminary data.</text>
</comment>
<reference evidence="6 7" key="1">
    <citation type="submission" date="2017-03" db="EMBL/GenBank/DDBJ databases">
        <title>Genome analysis of strain PAMC 26577.</title>
        <authorList>
            <person name="Oh H.-M."/>
            <person name="Yang J.-A."/>
        </authorList>
    </citation>
    <scope>NUCLEOTIDE SEQUENCE [LARGE SCALE GENOMIC DNA]</scope>
    <source>
        <strain evidence="6 7">PAMC 26577</strain>
    </source>
</reference>
<comment type="similarity">
    <text evidence="1">Belongs to the LysR transcriptional regulatory family.</text>
</comment>
<evidence type="ECO:0000256" key="2">
    <source>
        <dbReference type="ARBA" id="ARBA00023015"/>
    </source>
</evidence>
<dbReference type="InterPro" id="IPR050176">
    <property type="entry name" value="LTTR"/>
</dbReference>
<name>A0A242MUG8_CABSO</name>
<evidence type="ECO:0000256" key="1">
    <source>
        <dbReference type="ARBA" id="ARBA00009437"/>
    </source>
</evidence>
<dbReference type="Gene3D" id="3.40.190.10">
    <property type="entry name" value="Periplasmic binding protein-like II"/>
    <property type="match status" value="2"/>
</dbReference>
<organism evidence="6 7">
    <name type="scientific">Caballeronia sordidicola</name>
    <name type="common">Burkholderia sordidicola</name>
    <dbReference type="NCBI Taxonomy" id="196367"/>
    <lineage>
        <taxon>Bacteria</taxon>
        <taxon>Pseudomonadati</taxon>
        <taxon>Pseudomonadota</taxon>
        <taxon>Betaproteobacteria</taxon>
        <taxon>Burkholderiales</taxon>
        <taxon>Burkholderiaceae</taxon>
        <taxon>Caballeronia</taxon>
    </lineage>
</organism>
<dbReference type="AlphaFoldDB" id="A0A242MUG8"/>
<dbReference type="GO" id="GO:0003677">
    <property type="term" value="F:DNA binding"/>
    <property type="evidence" value="ECO:0007669"/>
    <property type="project" value="UniProtKB-KW"/>
</dbReference>
<dbReference type="InterPro" id="IPR005119">
    <property type="entry name" value="LysR_subst-bd"/>
</dbReference>
<evidence type="ECO:0000259" key="5">
    <source>
        <dbReference type="PROSITE" id="PS50931"/>
    </source>
</evidence>
<dbReference type="InterPro" id="IPR036390">
    <property type="entry name" value="WH_DNA-bd_sf"/>
</dbReference>
<keyword evidence="3" id="KW-0238">DNA-binding</keyword>
<dbReference type="RefSeq" id="WP_144029396.1">
    <property type="nucleotide sequence ID" value="NZ_NBTZ01000056.1"/>
</dbReference>
<accession>A0A242MUG8</accession>
<dbReference type="Gene3D" id="1.10.10.10">
    <property type="entry name" value="Winged helix-like DNA-binding domain superfamily/Winged helix DNA-binding domain"/>
    <property type="match status" value="1"/>
</dbReference>
<gene>
    <name evidence="6" type="ORF">PAMC26577_14230</name>
</gene>
<evidence type="ECO:0000256" key="4">
    <source>
        <dbReference type="ARBA" id="ARBA00023163"/>
    </source>
</evidence>
<protein>
    <submittedName>
        <fullName evidence="6">Transcriptional regulator, LysR family</fullName>
    </submittedName>
</protein>
<dbReference type="PROSITE" id="PS50931">
    <property type="entry name" value="HTH_LYSR"/>
    <property type="match status" value="1"/>
</dbReference>
<dbReference type="PRINTS" id="PR00039">
    <property type="entry name" value="HTHLYSR"/>
</dbReference>
<sequence>MKPQDIDIDLVRAFIAVSETRNFTQAAQRLHRTQSAVSMKIKRLEEQVGQRLFERDTTTVTLSAIGERFVGLAQRLIEVHEQTFFALNHALAAGKLTLATSETYASCLLPPILAEVSETFPNIEIEIRCGHSWKMLESIDSADIDLVIATRYPKRQDGIPLTRERLLWVSKADSEVHLSNPVPLAMFPDGCLYRRAALAALDAAGRAWRVAFTSLNHEGLVAAVAAGSAVSVMIESAVGRQLRVLKPAQGFPALAPTEVELYSRGSGISPVAKHVAETIRRHFAVTQSARELASIEALAKSPAHAKAVAGID</sequence>
<keyword evidence="4" id="KW-0804">Transcription</keyword>
<dbReference type="EMBL" id="NBTZ01000056">
    <property type="protein sequence ID" value="OTP75025.1"/>
    <property type="molecule type" value="Genomic_DNA"/>
</dbReference>
<evidence type="ECO:0000256" key="3">
    <source>
        <dbReference type="ARBA" id="ARBA00023125"/>
    </source>
</evidence>
<dbReference type="InterPro" id="IPR000847">
    <property type="entry name" value="LysR_HTH_N"/>
</dbReference>
<dbReference type="Proteomes" id="UP000195221">
    <property type="component" value="Unassembled WGS sequence"/>
</dbReference>
<feature type="domain" description="HTH lysR-type" evidence="5">
    <location>
        <begin position="6"/>
        <end position="63"/>
    </location>
</feature>
<dbReference type="PANTHER" id="PTHR30579">
    <property type="entry name" value="TRANSCRIPTIONAL REGULATOR"/>
    <property type="match status" value="1"/>
</dbReference>
<evidence type="ECO:0000313" key="6">
    <source>
        <dbReference type="EMBL" id="OTP75025.1"/>
    </source>
</evidence>